<dbReference type="AlphaFoldDB" id="A0A2P2LX14"/>
<organism evidence="1">
    <name type="scientific">Rhizophora mucronata</name>
    <name type="common">Asiatic mangrove</name>
    <dbReference type="NCBI Taxonomy" id="61149"/>
    <lineage>
        <taxon>Eukaryota</taxon>
        <taxon>Viridiplantae</taxon>
        <taxon>Streptophyta</taxon>
        <taxon>Embryophyta</taxon>
        <taxon>Tracheophyta</taxon>
        <taxon>Spermatophyta</taxon>
        <taxon>Magnoliopsida</taxon>
        <taxon>eudicotyledons</taxon>
        <taxon>Gunneridae</taxon>
        <taxon>Pentapetalae</taxon>
        <taxon>rosids</taxon>
        <taxon>fabids</taxon>
        <taxon>Malpighiales</taxon>
        <taxon>Rhizophoraceae</taxon>
        <taxon>Rhizophora</taxon>
    </lineage>
</organism>
<name>A0A2P2LX14_RHIMU</name>
<accession>A0A2P2LX14</accession>
<evidence type="ECO:0000313" key="1">
    <source>
        <dbReference type="EMBL" id="MBX22506.1"/>
    </source>
</evidence>
<reference evidence="1" key="1">
    <citation type="submission" date="2018-02" db="EMBL/GenBank/DDBJ databases">
        <title>Rhizophora mucronata_Transcriptome.</title>
        <authorList>
            <person name="Meera S.P."/>
            <person name="Sreeshan A."/>
            <person name="Augustine A."/>
        </authorList>
    </citation>
    <scope>NUCLEOTIDE SEQUENCE</scope>
    <source>
        <tissue evidence="1">Leaf</tissue>
    </source>
</reference>
<proteinExistence type="predicted"/>
<protein>
    <submittedName>
        <fullName evidence="1">Uncharacterized protein</fullName>
    </submittedName>
</protein>
<sequence>MLQTQQAISMDLSKWHNLGTSNIHFFSFCCRHSTFFLFEENCLISSLVDLILLCLYRSRDI</sequence>
<dbReference type="EMBL" id="GGEC01042022">
    <property type="protein sequence ID" value="MBX22506.1"/>
    <property type="molecule type" value="Transcribed_RNA"/>
</dbReference>